<gene>
    <name evidence="10" type="ORF">GCM10025855_06560</name>
</gene>
<evidence type="ECO:0000256" key="3">
    <source>
        <dbReference type="ARBA" id="ARBA00012438"/>
    </source>
</evidence>
<comment type="subcellular location">
    <subcellularLocation>
        <location evidence="2">Membrane</location>
    </subcellularLocation>
</comment>
<evidence type="ECO:0000259" key="9">
    <source>
        <dbReference type="PROSITE" id="PS50885"/>
    </source>
</evidence>
<organism evidence="10 11">
    <name type="scientific">Shewanella glacialipiscicola</name>
    <dbReference type="NCBI Taxonomy" id="614069"/>
    <lineage>
        <taxon>Bacteria</taxon>
        <taxon>Pseudomonadati</taxon>
        <taxon>Pseudomonadota</taxon>
        <taxon>Gammaproteobacteria</taxon>
        <taxon>Alteromonadales</taxon>
        <taxon>Shewanellaceae</taxon>
        <taxon>Shewanella</taxon>
    </lineage>
</organism>
<evidence type="ECO:0000313" key="10">
    <source>
        <dbReference type="EMBL" id="GMA81123.1"/>
    </source>
</evidence>
<dbReference type="Pfam" id="PF00512">
    <property type="entry name" value="HisKA"/>
    <property type="match status" value="1"/>
</dbReference>
<dbReference type="Pfam" id="PF21689">
    <property type="entry name" value="TorS_sensor_domain"/>
    <property type="match status" value="1"/>
</dbReference>
<reference evidence="11" key="1">
    <citation type="journal article" date="2019" name="Int. J. Syst. Evol. Microbiol.">
        <title>The Global Catalogue of Microorganisms (GCM) 10K type strain sequencing project: providing services to taxonomists for standard genome sequencing and annotation.</title>
        <authorList>
            <consortium name="The Broad Institute Genomics Platform"/>
            <consortium name="The Broad Institute Genome Sequencing Center for Infectious Disease"/>
            <person name="Wu L."/>
            <person name="Ma J."/>
        </authorList>
    </citation>
    <scope>NUCLEOTIDE SEQUENCE [LARGE SCALE GENOMIC DNA]</scope>
    <source>
        <strain evidence="11">NBRC 102030</strain>
    </source>
</reference>
<keyword evidence="5" id="KW-0808">Transferase</keyword>
<protein>
    <recommendedName>
        <fullName evidence="3">histidine kinase</fullName>
        <ecNumber evidence="3">2.7.13.3</ecNumber>
    </recommendedName>
</protein>
<dbReference type="PROSITE" id="PS50885">
    <property type="entry name" value="HAMP"/>
    <property type="match status" value="1"/>
</dbReference>
<dbReference type="InterPro" id="IPR036890">
    <property type="entry name" value="HATPase_C_sf"/>
</dbReference>
<keyword evidence="4" id="KW-0597">Phosphoprotein</keyword>
<dbReference type="SMART" id="SM00388">
    <property type="entry name" value="HisKA"/>
    <property type="match status" value="1"/>
</dbReference>
<dbReference type="InterPro" id="IPR003594">
    <property type="entry name" value="HATPase_dom"/>
</dbReference>
<keyword evidence="11" id="KW-1185">Reference proteome</keyword>
<dbReference type="InterPro" id="IPR003661">
    <property type="entry name" value="HisK_dim/P_dom"/>
</dbReference>
<comment type="caution">
    <text evidence="10">The sequence shown here is derived from an EMBL/GenBank/DDBJ whole genome shotgun (WGS) entry which is preliminary data.</text>
</comment>
<dbReference type="EMBL" id="BSUY01000001">
    <property type="protein sequence ID" value="GMA81123.1"/>
    <property type="molecule type" value="Genomic_DNA"/>
</dbReference>
<proteinExistence type="predicted"/>
<feature type="domain" description="Histidine kinase" evidence="8">
    <location>
        <begin position="515"/>
        <end position="690"/>
    </location>
</feature>
<comment type="catalytic activity">
    <reaction evidence="1">
        <text>ATP + protein L-histidine = ADP + protein N-phospho-L-histidine.</text>
        <dbReference type="EC" id="2.7.13.3"/>
    </reaction>
</comment>
<dbReference type="Gene3D" id="1.10.287.130">
    <property type="match status" value="1"/>
</dbReference>
<dbReference type="InterPro" id="IPR038188">
    <property type="entry name" value="TorS_sensor_sf"/>
</dbReference>
<dbReference type="Pfam" id="PF00672">
    <property type="entry name" value="HAMP"/>
    <property type="match status" value="1"/>
</dbReference>
<feature type="transmembrane region" description="Helical" evidence="7">
    <location>
        <begin position="376"/>
        <end position="397"/>
    </location>
</feature>
<evidence type="ECO:0000259" key="8">
    <source>
        <dbReference type="PROSITE" id="PS50109"/>
    </source>
</evidence>
<evidence type="ECO:0000256" key="6">
    <source>
        <dbReference type="ARBA" id="ARBA00022777"/>
    </source>
</evidence>
<dbReference type="InterPro" id="IPR005467">
    <property type="entry name" value="His_kinase_dom"/>
</dbReference>
<dbReference type="InterPro" id="IPR003660">
    <property type="entry name" value="HAMP_dom"/>
</dbReference>
<dbReference type="PANTHER" id="PTHR43047">
    <property type="entry name" value="TWO-COMPONENT HISTIDINE PROTEIN KINASE"/>
    <property type="match status" value="1"/>
</dbReference>
<dbReference type="SMART" id="SM00304">
    <property type="entry name" value="HAMP"/>
    <property type="match status" value="1"/>
</dbReference>
<evidence type="ECO:0000256" key="7">
    <source>
        <dbReference type="SAM" id="Phobius"/>
    </source>
</evidence>
<name>A0ABQ6J0Z5_9GAMM</name>
<sequence>MTPLSLSRTSLTGRLMLAFSVLGILLLLLVSLGSLSLHWLKQADSYLYEESLPASQAARQLVQASNALSDGVQQLVRVENERQREFIGRKLNIESANMLNGIKILTTLDVNETQHLSELAKQIISQLTSLGNSVGHRLTMGSELQLAAGKLSIAAGRTSELLQSELAVVDSAILAKLSQAYPDMAGMSRSGQLLDDVIDRELDIQEQLNRALKLVHQIALLGQLFESSELQSQLQLSVPSLLATFASTNPAYRSKIVEPTLASAMDRALVHKIEDTEPSGVSIDLMALDNVPEIIRDPGRLQALKTKLAVLAETPQIIKLQRKLSLTLQQQQRQQQELAEKLYGLNTLVDSALNQQQQQAEVARSDYLQQMSLARLGLWGTGALMFVVMGLVIYRVIYRGIALRLNKATKAMSRLSLGDTDVSLDAHGDDELTAMANAIEAFKRKTAHNLKLQADLRQVADELIEHKKALEQTVATRTQQLAETNIRLDAEAKGHAKARQIAEDASQAKSQFLATMSHEIRTPLNGLLGTLTLLGHSHLPPAQQQMLALSQYSGTLLQTVLNDILDFSRLEQGKLTHEPPTDINNLLDEVLAIMVAGANLAGLSLTVNKPKLPRCINIDGPKLRQVLFNLIGNGIKFTQKGGVTLNVSLQGAKLSFVVQDTGVGITPAALETLFVPYAASPNPGVAAARG</sequence>
<dbReference type="InterPro" id="IPR036097">
    <property type="entry name" value="HisK_dim/P_sf"/>
</dbReference>
<dbReference type="Gene3D" id="3.30.565.10">
    <property type="entry name" value="Histidine kinase-like ATPase, C-terminal domain"/>
    <property type="match status" value="1"/>
</dbReference>
<accession>A0ABQ6J0Z5</accession>
<dbReference type="CDD" id="cd00082">
    <property type="entry name" value="HisKA"/>
    <property type="match status" value="1"/>
</dbReference>
<dbReference type="Pfam" id="PF02518">
    <property type="entry name" value="HATPase_c"/>
    <property type="match status" value="1"/>
</dbReference>
<evidence type="ECO:0000256" key="1">
    <source>
        <dbReference type="ARBA" id="ARBA00000085"/>
    </source>
</evidence>
<keyword evidence="6" id="KW-0418">Kinase</keyword>
<dbReference type="PROSITE" id="PS50109">
    <property type="entry name" value="HIS_KIN"/>
    <property type="match status" value="1"/>
</dbReference>
<keyword evidence="7" id="KW-1133">Transmembrane helix</keyword>
<dbReference type="SUPFAM" id="SSF47384">
    <property type="entry name" value="Homodimeric domain of signal transducing histidine kinase"/>
    <property type="match status" value="1"/>
</dbReference>
<evidence type="ECO:0000256" key="2">
    <source>
        <dbReference type="ARBA" id="ARBA00004370"/>
    </source>
</evidence>
<dbReference type="Gene3D" id="1.20.58.920">
    <property type="match status" value="1"/>
</dbReference>
<dbReference type="EC" id="2.7.13.3" evidence="3"/>
<feature type="domain" description="HAMP" evidence="9">
    <location>
        <begin position="399"/>
        <end position="451"/>
    </location>
</feature>
<evidence type="ECO:0000313" key="11">
    <source>
        <dbReference type="Proteomes" id="UP001157046"/>
    </source>
</evidence>
<dbReference type="InterPro" id="IPR014302">
    <property type="entry name" value="Sig_transdc_His_kinase_TorS"/>
</dbReference>
<dbReference type="SUPFAM" id="SSF55874">
    <property type="entry name" value="ATPase domain of HSP90 chaperone/DNA topoisomerase II/histidine kinase"/>
    <property type="match status" value="1"/>
</dbReference>
<keyword evidence="7" id="KW-0472">Membrane</keyword>
<keyword evidence="7" id="KW-0812">Transmembrane</keyword>
<evidence type="ECO:0000256" key="4">
    <source>
        <dbReference type="ARBA" id="ARBA00022553"/>
    </source>
</evidence>
<dbReference type="Proteomes" id="UP001157046">
    <property type="component" value="Unassembled WGS sequence"/>
</dbReference>
<dbReference type="NCBIfam" id="TIGR02956">
    <property type="entry name" value="TMAO_torS"/>
    <property type="match status" value="1"/>
</dbReference>
<evidence type="ECO:0000256" key="5">
    <source>
        <dbReference type="ARBA" id="ARBA00022679"/>
    </source>
</evidence>